<dbReference type="SUPFAM" id="SSF50249">
    <property type="entry name" value="Nucleic acid-binding proteins"/>
    <property type="match status" value="1"/>
</dbReference>
<dbReference type="Pfam" id="PF00313">
    <property type="entry name" value="CSD"/>
    <property type="match status" value="1"/>
</dbReference>
<dbReference type="SMART" id="SM00357">
    <property type="entry name" value="CSP"/>
    <property type="match status" value="1"/>
</dbReference>
<reference evidence="3 4" key="3">
    <citation type="submission" date="2021-02" db="EMBL/GenBank/DDBJ databases">
        <authorList>
            <person name="Merkel A.Y."/>
        </authorList>
    </citation>
    <scope>NUCLEOTIDE SEQUENCE [LARGE SCALE GENOMIC DNA]</scope>
    <source>
        <strain evidence="3 4">T05b</strain>
    </source>
</reference>
<evidence type="ECO:0000259" key="2">
    <source>
        <dbReference type="PROSITE" id="PS51857"/>
    </source>
</evidence>
<gene>
    <name evidence="3" type="ORF">JWV37_09390</name>
</gene>
<keyword evidence="1" id="KW-0812">Transmembrane</keyword>
<reference evidence="4" key="2">
    <citation type="submission" date="2021-02" db="EMBL/GenBank/DDBJ databases">
        <title>Sulfurospirillum tamanensis sp. nov.</title>
        <authorList>
            <person name="Merkel A.Y."/>
        </authorList>
    </citation>
    <scope>NUCLEOTIDE SEQUENCE [LARGE SCALE GENOMIC DNA]</scope>
    <source>
        <strain evidence="4">T05b</strain>
    </source>
</reference>
<protein>
    <submittedName>
        <fullName evidence="3">Cold shock domain-containing protein</fullName>
    </submittedName>
</protein>
<organism evidence="3 4">
    <name type="scientific">Sulfurospirillum tamanense</name>
    <dbReference type="NCBI Taxonomy" id="2813362"/>
    <lineage>
        <taxon>Bacteria</taxon>
        <taxon>Pseudomonadati</taxon>
        <taxon>Campylobacterota</taxon>
        <taxon>Epsilonproteobacteria</taxon>
        <taxon>Campylobacterales</taxon>
        <taxon>Sulfurospirillaceae</taxon>
        <taxon>Sulfurospirillum</taxon>
    </lineage>
</organism>
<dbReference type="InterPro" id="IPR012340">
    <property type="entry name" value="NA-bd_OB-fold"/>
</dbReference>
<feature type="transmembrane region" description="Helical" evidence="1">
    <location>
        <begin position="224"/>
        <end position="241"/>
    </location>
</feature>
<comment type="caution">
    <text evidence="3">The sequence shown here is derived from an EMBL/GenBank/DDBJ whole genome shotgun (WGS) entry which is preliminary data.</text>
</comment>
<evidence type="ECO:0000313" key="4">
    <source>
        <dbReference type="Proteomes" id="UP000703590"/>
    </source>
</evidence>
<dbReference type="Gene3D" id="2.40.50.140">
    <property type="entry name" value="Nucleic acid-binding proteins"/>
    <property type="match status" value="1"/>
</dbReference>
<name>A0ABS2WTK1_9BACT</name>
<dbReference type="EMBL" id="JAFHKK010000021">
    <property type="protein sequence ID" value="MBN2964992.1"/>
    <property type="molecule type" value="Genomic_DNA"/>
</dbReference>
<keyword evidence="1" id="KW-0472">Membrane</keyword>
<dbReference type="InterPro" id="IPR002059">
    <property type="entry name" value="CSP_DNA-bd"/>
</dbReference>
<evidence type="ECO:0000256" key="1">
    <source>
        <dbReference type="SAM" id="Phobius"/>
    </source>
</evidence>
<keyword evidence="4" id="KW-1185">Reference proteome</keyword>
<dbReference type="PROSITE" id="PS51857">
    <property type="entry name" value="CSD_2"/>
    <property type="match status" value="1"/>
</dbReference>
<dbReference type="Proteomes" id="UP000703590">
    <property type="component" value="Unassembled WGS sequence"/>
</dbReference>
<sequence length="251" mass="28112">MQGEVVSYLPEKQYGFIKGDDGKDYFFHCKNFKDIQEILKLGEGSRVEFEQKATPKGYSAAQVHLVDANAPVYYQVPDTVYVSKDEKIKGWEVVDLSCWVVHGSSRHSPDDAKDEMLKGARAIGANALLRVAYHKTTGSESGTGKGTYYYTIHHFQGQAANIGKKNVKGSHEAEALRGINVRAKALKLHLMKKTKSAKKKRAIFWFVVLVGVMGLWIFKENIAIFGTVVLLFGAFFLSHATDYDEWLKEAV</sequence>
<reference evidence="3 4" key="1">
    <citation type="submission" date="2021-02" db="EMBL/GenBank/DDBJ databases">
        <title>Sulfurospirillum tamanensis sp. nov.</title>
        <authorList>
            <person name="Frolova A."/>
            <person name="Merkel A."/>
            <person name="Slobodkin A."/>
        </authorList>
    </citation>
    <scope>NUCLEOTIDE SEQUENCE [LARGE SCALE GENOMIC DNA]</scope>
    <source>
        <strain evidence="3 4">T05b</strain>
    </source>
</reference>
<evidence type="ECO:0000313" key="3">
    <source>
        <dbReference type="EMBL" id="MBN2964992.1"/>
    </source>
</evidence>
<accession>A0ABS2WTK1</accession>
<keyword evidence="1" id="KW-1133">Transmembrane helix</keyword>
<dbReference type="RefSeq" id="WP_205459539.1">
    <property type="nucleotide sequence ID" value="NZ_JAFHKK010000021.1"/>
</dbReference>
<feature type="transmembrane region" description="Helical" evidence="1">
    <location>
        <begin position="202"/>
        <end position="218"/>
    </location>
</feature>
<proteinExistence type="predicted"/>
<dbReference type="InterPro" id="IPR011129">
    <property type="entry name" value="CSD"/>
</dbReference>
<feature type="domain" description="CSD" evidence="2">
    <location>
        <begin position="1"/>
        <end position="65"/>
    </location>
</feature>